<keyword evidence="4 6" id="KW-0067">ATP-binding</keyword>
<dbReference type="PANTHER" id="PTHR11630:SF66">
    <property type="entry name" value="DNA REPLICATION LICENSING FACTOR MCM4"/>
    <property type="match status" value="1"/>
</dbReference>
<evidence type="ECO:0000256" key="6">
    <source>
        <dbReference type="RuleBase" id="RU004070"/>
    </source>
</evidence>
<keyword evidence="5 6" id="KW-0238">DNA-binding</keyword>
<dbReference type="FunFam" id="3.40.50.300:FF:002469">
    <property type="entry name" value="Cell division control protein 21"/>
    <property type="match status" value="1"/>
</dbReference>
<dbReference type="Pfam" id="PF00493">
    <property type="entry name" value="MCM"/>
    <property type="match status" value="1"/>
</dbReference>
<dbReference type="STRING" id="228908.NEQ282"/>
<dbReference type="Gene3D" id="2.40.50.140">
    <property type="entry name" value="Nucleic acid-binding proteins"/>
    <property type="match status" value="1"/>
</dbReference>
<dbReference type="Gene3D" id="2.20.28.10">
    <property type="match status" value="1"/>
</dbReference>
<protein>
    <submittedName>
        <fullName evidence="8">NEQ282</fullName>
    </submittedName>
</protein>
<evidence type="ECO:0000313" key="9">
    <source>
        <dbReference type="Proteomes" id="UP000000578"/>
    </source>
</evidence>
<dbReference type="SMART" id="SM00350">
    <property type="entry name" value="MCM"/>
    <property type="match status" value="1"/>
</dbReference>
<feature type="domain" description="MCM C-terminal AAA(+) ATPase" evidence="7">
    <location>
        <begin position="264"/>
        <end position="470"/>
    </location>
</feature>
<dbReference type="Gene3D" id="1.10.10.10">
    <property type="entry name" value="Winged helix-like DNA-binding domain superfamily/Winged helix DNA-binding domain"/>
    <property type="match status" value="1"/>
</dbReference>
<dbReference type="InterPro" id="IPR031327">
    <property type="entry name" value="MCM"/>
</dbReference>
<dbReference type="GO" id="GO:0005524">
    <property type="term" value="F:ATP binding"/>
    <property type="evidence" value="ECO:0007669"/>
    <property type="project" value="UniProtKB-KW"/>
</dbReference>
<dbReference type="AlphaFoldDB" id="Q74MT7"/>
<accession>Q74MT7</accession>
<dbReference type="Pfam" id="PF17207">
    <property type="entry name" value="MCM_OB"/>
    <property type="match status" value="1"/>
</dbReference>
<dbReference type="PRINTS" id="PR01657">
    <property type="entry name" value="MCMFAMILY"/>
</dbReference>
<evidence type="ECO:0000256" key="5">
    <source>
        <dbReference type="ARBA" id="ARBA00023125"/>
    </source>
</evidence>
<dbReference type="Proteomes" id="UP000000578">
    <property type="component" value="Chromosome"/>
</dbReference>
<evidence type="ECO:0000256" key="1">
    <source>
        <dbReference type="ARBA" id="ARBA00008010"/>
    </source>
</evidence>
<dbReference type="GO" id="GO:0006260">
    <property type="term" value="P:DNA replication"/>
    <property type="evidence" value="ECO:0007669"/>
    <property type="project" value="UniProtKB-KW"/>
</dbReference>
<reference evidence="8 9" key="1">
    <citation type="journal article" date="2003" name="Proc. Natl. Acad. Sci. U.S.A.">
        <title>The genome of Nanoarchaeum equitans: insights into early archaeal evolution and derived parasitism.</title>
        <authorList>
            <person name="Waters E."/>
            <person name="Hohn M.J."/>
            <person name="Ahel I."/>
            <person name="Graham D.E."/>
            <person name="Adams M.D."/>
            <person name="Barnstead M."/>
            <person name="Beeson K.Y."/>
            <person name="Bibbs L."/>
            <person name="Bolanos R."/>
            <person name="Keller M."/>
            <person name="Kretz K."/>
            <person name="Lin X."/>
            <person name="Mathur E."/>
            <person name="Ni J."/>
            <person name="Podar M."/>
            <person name="Richardson T."/>
            <person name="Sutton G.G."/>
            <person name="Simon M."/>
            <person name="Soll D."/>
            <person name="Stetter K.O."/>
            <person name="Short J.M."/>
            <person name="Noordewier M."/>
        </authorList>
    </citation>
    <scope>NUCLEOTIDE SEQUENCE [LARGE SCALE GENOMIC DNA]</scope>
    <source>
        <strain evidence="8 9">Kin4-M</strain>
    </source>
</reference>
<dbReference type="GO" id="GO:0003697">
    <property type="term" value="F:single-stranded DNA binding"/>
    <property type="evidence" value="ECO:0007669"/>
    <property type="project" value="TreeGrafter"/>
</dbReference>
<dbReference type="CDD" id="cd17706">
    <property type="entry name" value="MCM"/>
    <property type="match status" value="1"/>
</dbReference>
<dbReference type="InterPro" id="IPR041562">
    <property type="entry name" value="MCM_lid"/>
</dbReference>
<dbReference type="Gene3D" id="3.40.50.300">
    <property type="entry name" value="P-loop containing nucleotide triphosphate hydrolases"/>
    <property type="match status" value="1"/>
</dbReference>
<dbReference type="EnsemblBacteria" id="AAR39132">
    <property type="protein sequence ID" value="AAR39132"/>
    <property type="gene ID" value="NEQ282"/>
</dbReference>
<comment type="similarity">
    <text evidence="1 6">Belongs to the MCM family.</text>
</comment>
<dbReference type="Pfam" id="PF17855">
    <property type="entry name" value="MCM_lid"/>
    <property type="match status" value="1"/>
</dbReference>
<dbReference type="InterPro" id="IPR003593">
    <property type="entry name" value="AAA+_ATPase"/>
</dbReference>
<dbReference type="GO" id="GO:0042555">
    <property type="term" value="C:MCM complex"/>
    <property type="evidence" value="ECO:0007669"/>
    <property type="project" value="TreeGrafter"/>
</dbReference>
<dbReference type="InterPro" id="IPR027417">
    <property type="entry name" value="P-loop_NTPase"/>
</dbReference>
<keyword evidence="9" id="KW-1185">Reference proteome</keyword>
<gene>
    <name evidence="8" type="ordered locus">NEQ282</name>
</gene>
<name>Q74MT7_NANEQ</name>
<dbReference type="BioCyc" id="NEQU228908:GJB6-300-MONOMER"/>
<keyword evidence="3 6" id="KW-0547">Nucleotide-binding</keyword>
<dbReference type="InterPro" id="IPR012340">
    <property type="entry name" value="NA-bd_OB-fold"/>
</dbReference>
<dbReference type="InterPro" id="IPR036388">
    <property type="entry name" value="WH-like_DNA-bd_sf"/>
</dbReference>
<dbReference type="InterPro" id="IPR001208">
    <property type="entry name" value="MCM_dom"/>
</dbReference>
<dbReference type="PROSITE" id="PS50051">
    <property type="entry name" value="MCM_2"/>
    <property type="match status" value="1"/>
</dbReference>
<evidence type="ECO:0000256" key="3">
    <source>
        <dbReference type="ARBA" id="ARBA00022741"/>
    </source>
</evidence>
<evidence type="ECO:0000259" key="7">
    <source>
        <dbReference type="PROSITE" id="PS50051"/>
    </source>
</evidence>
<evidence type="ECO:0000256" key="2">
    <source>
        <dbReference type="ARBA" id="ARBA00022705"/>
    </source>
</evidence>
<dbReference type="PANTHER" id="PTHR11630">
    <property type="entry name" value="DNA REPLICATION LICENSING FACTOR MCM FAMILY MEMBER"/>
    <property type="match status" value="1"/>
</dbReference>
<sequence>MEELEKLELEKYLLKKMNEANDILYISLKELEELGLINLIDEILDNPEKAIEQIKTIVKEIQEEYALTKVDYYIAFTDVQYYRNVKIRELRSHHLNKLVAIEGIIKQSSMVKPVLKRAVFRHSCGYEVEKEIKSISDKISKPKKCPKCNKSGDWEIVEEEYIDIQRLVLEELPENLTGGAQPERVTAILKDKLVEPKINDKTVPGARVRIVGIPRTAKLTEKGAIYDILIEVNNIEFLEKNITDIVITNKDLVEIKEIANSNNPLDLLVENFAPSIFGYDYIKKAILLQMVGGVKKIRRDGTKVRGHIHILLVGDPGTAKSTLLKYAAEVAPRGRYVSGTSATAVGLVAVVVRDELLKVWSIDAGPMVLANGGLLALDEIEKLGKNELMILHEAMEQGSVTISKAGIHVTLKTETSVLAAANPKFGRWDDNLSLVEQIAIPPTILNRFDLIFLIRDKPGKDYDEQLAERVLESYVEDVDLAIPVDLLRKYILYVRKNIKPRLSNEAIARIKDFFVSLREKSQELKAVPISTRQLESIVRLAEASARIRFSDIVEKEDADLAIELTKRFLEEAGVDPESKVIDITILESGKPRSKIEKQKLLLQLIKQLDSGEGVSEKELIEKAKEYGLMDSEIEQLLYYLKTSGAVFEIKPGILKAV</sequence>
<organism evidence="8 9">
    <name type="scientific">Nanoarchaeum equitans (strain Kin4-M)</name>
    <dbReference type="NCBI Taxonomy" id="228908"/>
    <lineage>
        <taxon>Archaea</taxon>
        <taxon>Nanobdellota</taxon>
        <taxon>Candidatus Nanoarchaeia</taxon>
        <taxon>Nanoarchaeales</taxon>
        <taxon>Nanoarchaeaceae</taxon>
        <taxon>Nanoarchaeum</taxon>
    </lineage>
</organism>
<evidence type="ECO:0000256" key="4">
    <source>
        <dbReference type="ARBA" id="ARBA00022840"/>
    </source>
</evidence>
<proteinExistence type="inferred from homology"/>
<dbReference type="PATRIC" id="fig|228908.8.peg.285"/>
<dbReference type="GO" id="GO:0017116">
    <property type="term" value="F:single-stranded DNA helicase activity"/>
    <property type="evidence" value="ECO:0007669"/>
    <property type="project" value="TreeGrafter"/>
</dbReference>
<dbReference type="InterPro" id="IPR033762">
    <property type="entry name" value="MCM_OB"/>
</dbReference>
<dbReference type="SUPFAM" id="SSF50249">
    <property type="entry name" value="Nucleic acid-binding proteins"/>
    <property type="match status" value="1"/>
</dbReference>
<dbReference type="HOGENOM" id="CLU_000995_6_0_2"/>
<evidence type="ECO:0000313" key="8">
    <source>
        <dbReference type="EMBL" id="AAR39132.1"/>
    </source>
</evidence>
<dbReference type="SMART" id="SM00382">
    <property type="entry name" value="AAA"/>
    <property type="match status" value="1"/>
</dbReference>
<dbReference type="SUPFAM" id="SSF52540">
    <property type="entry name" value="P-loop containing nucleoside triphosphate hydrolases"/>
    <property type="match status" value="1"/>
</dbReference>
<dbReference type="EMBL" id="AE017199">
    <property type="protein sequence ID" value="AAR39132.1"/>
    <property type="molecule type" value="Genomic_DNA"/>
</dbReference>
<keyword evidence="2" id="KW-0235">DNA replication</keyword>
<dbReference type="KEGG" id="neq:NEQ282"/>